<organism evidence="1 2">
    <name type="scientific">Rosa chinensis</name>
    <name type="common">China rose</name>
    <dbReference type="NCBI Taxonomy" id="74649"/>
    <lineage>
        <taxon>Eukaryota</taxon>
        <taxon>Viridiplantae</taxon>
        <taxon>Streptophyta</taxon>
        <taxon>Embryophyta</taxon>
        <taxon>Tracheophyta</taxon>
        <taxon>Spermatophyta</taxon>
        <taxon>Magnoliopsida</taxon>
        <taxon>eudicotyledons</taxon>
        <taxon>Gunneridae</taxon>
        <taxon>Pentapetalae</taxon>
        <taxon>rosids</taxon>
        <taxon>fabids</taxon>
        <taxon>Rosales</taxon>
        <taxon>Rosaceae</taxon>
        <taxon>Rosoideae</taxon>
        <taxon>Rosoideae incertae sedis</taxon>
        <taxon>Rosa</taxon>
    </lineage>
</organism>
<dbReference type="EMBL" id="PDCK01000044">
    <property type="protein sequence ID" value="PRQ22134.1"/>
    <property type="molecule type" value="Genomic_DNA"/>
</dbReference>
<gene>
    <name evidence="1" type="ORF">RchiOBHm_Chr6g0246931</name>
</gene>
<accession>A0A2P6PJN3</accession>
<evidence type="ECO:0000313" key="1">
    <source>
        <dbReference type="EMBL" id="PRQ22134.1"/>
    </source>
</evidence>
<keyword evidence="2" id="KW-1185">Reference proteome</keyword>
<comment type="caution">
    <text evidence="1">The sequence shown here is derived from an EMBL/GenBank/DDBJ whole genome shotgun (WGS) entry which is preliminary data.</text>
</comment>
<dbReference type="Proteomes" id="UP000238479">
    <property type="component" value="Chromosome 6"/>
</dbReference>
<proteinExistence type="predicted"/>
<name>A0A2P6PJN3_ROSCH</name>
<evidence type="ECO:0000313" key="2">
    <source>
        <dbReference type="Proteomes" id="UP000238479"/>
    </source>
</evidence>
<dbReference type="AlphaFoldDB" id="A0A2P6PJN3"/>
<protein>
    <submittedName>
        <fullName evidence="1">Uncharacterized protein</fullName>
    </submittedName>
</protein>
<sequence>MSFDIPPKYDCYEDSEVCDGGVEDQRKNELVPRNCDDEDNNKAAIKSILWKDIEHKFVDFVGVNAFIMHIPKELVNLVTQIKDGEKNFGIAKLMSKRKFMGSRLIIYSKYLFVWKGRIQLQVKGSTKDLK</sequence>
<reference evidence="1 2" key="1">
    <citation type="journal article" date="2018" name="Nat. Genet.">
        <title>The Rosa genome provides new insights in the design of modern roses.</title>
        <authorList>
            <person name="Bendahmane M."/>
        </authorList>
    </citation>
    <scope>NUCLEOTIDE SEQUENCE [LARGE SCALE GENOMIC DNA]</scope>
    <source>
        <strain evidence="2">cv. Old Blush</strain>
    </source>
</reference>
<dbReference type="Gramene" id="PRQ22134">
    <property type="protein sequence ID" value="PRQ22134"/>
    <property type="gene ID" value="RchiOBHm_Chr6g0246931"/>
</dbReference>